<gene>
    <name evidence="1" type="ORF">DFP86_107196</name>
</gene>
<protein>
    <recommendedName>
        <fullName evidence="3">Tetratricopeptide repeat protein</fullName>
    </recommendedName>
</protein>
<dbReference type="AlphaFoldDB" id="A0A4V3DV72"/>
<comment type="caution">
    <text evidence="1">The sequence shown here is derived from an EMBL/GenBank/DDBJ whole genome shotgun (WGS) entry which is preliminary data.</text>
</comment>
<keyword evidence="2" id="KW-1185">Reference proteome</keyword>
<evidence type="ECO:0008006" key="3">
    <source>
        <dbReference type="Google" id="ProtNLM"/>
    </source>
</evidence>
<proteinExistence type="predicted"/>
<evidence type="ECO:0000313" key="2">
    <source>
        <dbReference type="Proteomes" id="UP000295611"/>
    </source>
</evidence>
<dbReference type="Gene3D" id="1.25.40.10">
    <property type="entry name" value="Tetratricopeptide repeat domain"/>
    <property type="match status" value="1"/>
</dbReference>
<reference evidence="1 2" key="1">
    <citation type="submission" date="2019-03" db="EMBL/GenBank/DDBJ databases">
        <title>Genomic Encyclopedia of Type Strains, Phase III (KMG-III): the genomes of soil and plant-associated and newly described type strains.</title>
        <authorList>
            <person name="Whitman W."/>
        </authorList>
    </citation>
    <scope>NUCLEOTIDE SEQUENCE [LARGE SCALE GENOMIC DNA]</scope>
    <source>
        <strain evidence="1 2">CECT 8976</strain>
    </source>
</reference>
<evidence type="ECO:0000313" key="1">
    <source>
        <dbReference type="EMBL" id="TDR79829.1"/>
    </source>
</evidence>
<name>A0A4V3DV72_9NEIS</name>
<dbReference type="InterPro" id="IPR011990">
    <property type="entry name" value="TPR-like_helical_dom_sf"/>
</dbReference>
<dbReference type="EMBL" id="SNZP01000007">
    <property type="protein sequence ID" value="TDR79829.1"/>
    <property type="molecule type" value="Genomic_DNA"/>
</dbReference>
<organism evidence="1 2">
    <name type="scientific">Paludibacterium purpuratum</name>
    <dbReference type="NCBI Taxonomy" id="1144873"/>
    <lineage>
        <taxon>Bacteria</taxon>
        <taxon>Pseudomonadati</taxon>
        <taxon>Pseudomonadota</taxon>
        <taxon>Betaproteobacteria</taxon>
        <taxon>Neisseriales</taxon>
        <taxon>Chromobacteriaceae</taxon>
        <taxon>Paludibacterium</taxon>
    </lineage>
</organism>
<accession>A0A4V3DV72</accession>
<dbReference type="SUPFAM" id="SSF48452">
    <property type="entry name" value="TPR-like"/>
    <property type="match status" value="1"/>
</dbReference>
<sequence length="145" mass="15877">MLMSSDIQLDAKTYQAIEQRCEAGDRLTESDDLAAALVAYQEAWDLLPDPKRAWEAATWIKIAIADAHFFAGQFDAAVAELDFALTCPGGLINPYIDLRMGQCLLELGQTDEARECLSDALAEAGEEIFEGEESKYLALAREGGQ</sequence>
<dbReference type="Proteomes" id="UP000295611">
    <property type="component" value="Unassembled WGS sequence"/>
</dbReference>